<dbReference type="InterPro" id="IPR058792">
    <property type="entry name" value="Beta-barrel_RND_2"/>
</dbReference>
<dbReference type="InterPro" id="IPR058790">
    <property type="entry name" value="BSH_CusB"/>
</dbReference>
<evidence type="ECO:0000259" key="2">
    <source>
        <dbReference type="Pfam" id="PF25919"/>
    </source>
</evidence>
<dbReference type="GO" id="GO:0015679">
    <property type="term" value="P:plasma membrane copper ion transport"/>
    <property type="evidence" value="ECO:0007669"/>
    <property type="project" value="TreeGrafter"/>
</dbReference>
<dbReference type="EMBL" id="FPHF01000092">
    <property type="protein sequence ID" value="SFV66902.1"/>
    <property type="molecule type" value="Genomic_DNA"/>
</dbReference>
<reference evidence="4" key="1">
    <citation type="submission" date="2016-10" db="EMBL/GenBank/DDBJ databases">
        <authorList>
            <person name="de Groot N.N."/>
        </authorList>
    </citation>
    <scope>NUCLEOTIDE SEQUENCE</scope>
</reference>
<evidence type="ECO:0000259" key="3">
    <source>
        <dbReference type="Pfam" id="PF25954"/>
    </source>
</evidence>
<feature type="domain" description="CusB-like beta-barrel" evidence="3">
    <location>
        <begin position="182"/>
        <end position="256"/>
    </location>
</feature>
<dbReference type="GO" id="GO:0046914">
    <property type="term" value="F:transition metal ion binding"/>
    <property type="evidence" value="ECO:0007669"/>
    <property type="project" value="TreeGrafter"/>
</dbReference>
<evidence type="ECO:0000256" key="1">
    <source>
        <dbReference type="ARBA" id="ARBA00022448"/>
    </source>
</evidence>
<dbReference type="Pfam" id="PF25919">
    <property type="entry name" value="BSH_CusB"/>
    <property type="match status" value="1"/>
</dbReference>
<organism evidence="4">
    <name type="scientific">hydrothermal vent metagenome</name>
    <dbReference type="NCBI Taxonomy" id="652676"/>
    <lineage>
        <taxon>unclassified sequences</taxon>
        <taxon>metagenomes</taxon>
        <taxon>ecological metagenomes</taxon>
    </lineage>
</organism>
<protein>
    <submittedName>
        <fullName evidence="4">Probable Co/Zn/Cd efflux system membrane fusion protein</fullName>
    </submittedName>
</protein>
<dbReference type="GO" id="GO:0060003">
    <property type="term" value="P:copper ion export"/>
    <property type="evidence" value="ECO:0007669"/>
    <property type="project" value="TreeGrafter"/>
</dbReference>
<feature type="domain" description="CusB-like barrel-sandwich hybrid" evidence="2">
    <location>
        <begin position="58"/>
        <end position="177"/>
    </location>
</feature>
<dbReference type="AlphaFoldDB" id="A0A1W1CMI3"/>
<gene>
    <name evidence="4" type="ORF">MNB_SM-4-1263</name>
</gene>
<name>A0A1W1CMI3_9ZZZZ</name>
<dbReference type="Gene3D" id="2.40.30.170">
    <property type="match status" value="1"/>
</dbReference>
<keyword evidence="1" id="KW-0813">Transport</keyword>
<evidence type="ECO:0000313" key="4">
    <source>
        <dbReference type="EMBL" id="SFV66902.1"/>
    </source>
</evidence>
<dbReference type="InterPro" id="IPR051909">
    <property type="entry name" value="MFP_Cation_Efflux"/>
</dbReference>
<dbReference type="Gene3D" id="2.40.420.20">
    <property type="match status" value="1"/>
</dbReference>
<dbReference type="Pfam" id="PF25954">
    <property type="entry name" value="Beta-barrel_RND_2"/>
    <property type="match status" value="1"/>
</dbReference>
<proteinExistence type="predicted"/>
<sequence length="334" mass="38205">MRLINKLLFLTLLPLSLMAKEATVEQLFSVHTVKVKQESTNHQRKNFGFVKPDDARVHHIAPRFGGFVEKIYADKIYKYVKKGEPLVTVYSPEVYKAKEDYLNSYNYTKNKSHKGMLRSAKLKLQLLGVNQKEINELVRTKKVTFNTTIYAHTNGYIFKKTISHGSAFNAKAQLYEIVNLDEVWVEAKVYEDDLNWLKDANSFNVSFKSTNKTYTATSTLLYPNIDPKEATLTLRLRLKNTNKELFPGMYASVISKDKKQEYLTLPTDAVIRKDGKFYVFIVGEYEGEYDPLEINVKVLNAHTYIITSGLAAGDEVVSNALFMMDSDAQINGLY</sequence>
<dbReference type="PANTHER" id="PTHR30097">
    <property type="entry name" value="CATION EFFLUX SYSTEM PROTEIN CUSB"/>
    <property type="match status" value="1"/>
</dbReference>
<dbReference type="SUPFAM" id="SSF111369">
    <property type="entry name" value="HlyD-like secretion proteins"/>
    <property type="match status" value="1"/>
</dbReference>
<dbReference type="PANTHER" id="PTHR30097:SF15">
    <property type="entry name" value="CATION EFFLUX SYSTEM PROTEIN CUSB"/>
    <property type="match status" value="1"/>
</dbReference>
<dbReference type="GO" id="GO:0030288">
    <property type="term" value="C:outer membrane-bounded periplasmic space"/>
    <property type="evidence" value="ECO:0007669"/>
    <property type="project" value="TreeGrafter"/>
</dbReference>
<accession>A0A1W1CMI3</accession>